<reference evidence="7 8" key="1">
    <citation type="submission" date="2018-11" db="EMBL/GenBank/DDBJ databases">
        <authorList>
            <consortium name="Pathogen Informatics"/>
        </authorList>
    </citation>
    <scope>NUCLEOTIDE SEQUENCE [LARGE SCALE GENOMIC DNA]</scope>
</reference>
<dbReference type="SMART" id="SM01117">
    <property type="entry name" value="Cyt-b5"/>
    <property type="match status" value="1"/>
</dbReference>
<evidence type="ECO:0000256" key="5">
    <source>
        <dbReference type="RuleBase" id="RU362121"/>
    </source>
</evidence>
<evidence type="ECO:0000313" key="7">
    <source>
        <dbReference type="EMBL" id="VDN53838.1"/>
    </source>
</evidence>
<sequence>MVKKSLCPKIFSNPIVFYWRNPQFESVLLNLQHLWQANPDCALIYSHKIMKLFSRFRTISREEVAKHNTLHSLWMIYEGNVLDLTKFVPNHPGGERVKYSKKVFNIVSRDGAVVQSHIISAQHLPLLENAGTDGTLRFKNVLHSKDAIKMTRNYIIGTLHGKNSYFCTLITGSLLAIATAIIFFRFVLKLTTQMKSFIYK</sequence>
<dbReference type="PROSITE" id="PS50255">
    <property type="entry name" value="CYTOCHROME_B5_2"/>
    <property type="match status" value="1"/>
</dbReference>
<dbReference type="InterPro" id="IPR036400">
    <property type="entry name" value="Cyt_B5-like_heme/steroid_sf"/>
</dbReference>
<name>A0A3P7PW19_DRAME</name>
<protein>
    <recommendedName>
        <fullName evidence="6">Cytochrome b5 heme-binding domain-containing protein</fullName>
    </recommendedName>
</protein>
<dbReference type="Proteomes" id="UP000274756">
    <property type="component" value="Unassembled WGS sequence"/>
</dbReference>
<evidence type="ECO:0000256" key="2">
    <source>
        <dbReference type="ARBA" id="ARBA00022723"/>
    </source>
</evidence>
<proteinExistence type="inferred from homology"/>
<keyword evidence="2 5" id="KW-0479">Metal-binding</keyword>
<comment type="similarity">
    <text evidence="4 5">Belongs to the cytochrome b5 family.</text>
</comment>
<dbReference type="PROSITE" id="PS00191">
    <property type="entry name" value="CYTOCHROME_B5_1"/>
    <property type="match status" value="1"/>
</dbReference>
<dbReference type="GO" id="GO:0020037">
    <property type="term" value="F:heme binding"/>
    <property type="evidence" value="ECO:0007669"/>
    <property type="project" value="UniProtKB-UniRule"/>
</dbReference>
<evidence type="ECO:0000259" key="6">
    <source>
        <dbReference type="PROSITE" id="PS50255"/>
    </source>
</evidence>
<dbReference type="Gene3D" id="3.10.120.10">
    <property type="entry name" value="Cytochrome b5-like heme/steroid binding domain"/>
    <property type="match status" value="1"/>
</dbReference>
<keyword evidence="5" id="KW-0812">Transmembrane</keyword>
<keyword evidence="5" id="KW-0472">Membrane</keyword>
<dbReference type="InterPro" id="IPR018506">
    <property type="entry name" value="Cyt_B5_heme-BS"/>
</dbReference>
<dbReference type="InterPro" id="IPR001199">
    <property type="entry name" value="Cyt_B5-like_heme/steroid-bd"/>
</dbReference>
<dbReference type="STRING" id="318479.A0A3P7PW19"/>
<dbReference type="InterPro" id="IPR050668">
    <property type="entry name" value="Cytochrome_b5"/>
</dbReference>
<dbReference type="EMBL" id="UYYG01000190">
    <property type="protein sequence ID" value="VDN53838.1"/>
    <property type="molecule type" value="Genomic_DNA"/>
</dbReference>
<evidence type="ECO:0000256" key="1">
    <source>
        <dbReference type="ARBA" id="ARBA00022617"/>
    </source>
</evidence>
<dbReference type="PANTHER" id="PTHR19359">
    <property type="entry name" value="CYTOCHROME B5"/>
    <property type="match status" value="1"/>
</dbReference>
<keyword evidence="3 5" id="KW-0408">Iron</keyword>
<evidence type="ECO:0000256" key="4">
    <source>
        <dbReference type="ARBA" id="ARBA00038168"/>
    </source>
</evidence>
<keyword evidence="8" id="KW-1185">Reference proteome</keyword>
<feature type="domain" description="Cytochrome b5 heme-binding" evidence="6">
    <location>
        <begin position="56"/>
        <end position="160"/>
    </location>
</feature>
<keyword evidence="5" id="KW-1133">Transmembrane helix</keyword>
<dbReference type="OrthoDB" id="260519at2759"/>
<feature type="transmembrane region" description="Helical" evidence="5">
    <location>
        <begin position="169"/>
        <end position="188"/>
    </location>
</feature>
<dbReference type="SUPFAM" id="SSF55856">
    <property type="entry name" value="Cytochrome b5-like heme/steroid binding domain"/>
    <property type="match status" value="2"/>
</dbReference>
<dbReference type="GO" id="GO:0016020">
    <property type="term" value="C:membrane"/>
    <property type="evidence" value="ECO:0007669"/>
    <property type="project" value="TreeGrafter"/>
</dbReference>
<dbReference type="GO" id="GO:0046872">
    <property type="term" value="F:metal ion binding"/>
    <property type="evidence" value="ECO:0007669"/>
    <property type="project" value="UniProtKB-UniRule"/>
</dbReference>
<accession>A0A3P7PW19</accession>
<keyword evidence="1 5" id="KW-0349">Heme</keyword>
<dbReference type="AlphaFoldDB" id="A0A3P7PW19"/>
<gene>
    <name evidence="7" type="ORF">DME_LOCUS3811</name>
</gene>
<evidence type="ECO:0000313" key="8">
    <source>
        <dbReference type="Proteomes" id="UP000274756"/>
    </source>
</evidence>
<organism evidence="7 8">
    <name type="scientific">Dracunculus medinensis</name>
    <name type="common">Guinea worm</name>
    <dbReference type="NCBI Taxonomy" id="318479"/>
    <lineage>
        <taxon>Eukaryota</taxon>
        <taxon>Metazoa</taxon>
        <taxon>Ecdysozoa</taxon>
        <taxon>Nematoda</taxon>
        <taxon>Chromadorea</taxon>
        <taxon>Rhabditida</taxon>
        <taxon>Spirurina</taxon>
        <taxon>Dracunculoidea</taxon>
        <taxon>Dracunculidae</taxon>
        <taxon>Dracunculus</taxon>
    </lineage>
</organism>
<dbReference type="Pfam" id="PF00173">
    <property type="entry name" value="Cyt-b5"/>
    <property type="match status" value="1"/>
</dbReference>
<evidence type="ECO:0000256" key="3">
    <source>
        <dbReference type="ARBA" id="ARBA00023004"/>
    </source>
</evidence>